<reference evidence="6" key="1">
    <citation type="submission" date="2025-08" db="UniProtKB">
        <authorList>
            <consortium name="Ensembl"/>
        </authorList>
    </citation>
    <scope>IDENTIFICATION</scope>
</reference>
<dbReference type="InterPro" id="IPR000435">
    <property type="entry name" value="Tektins"/>
</dbReference>
<organism evidence="6 7">
    <name type="scientific">Cyprinus carpio</name>
    <name type="common">Common carp</name>
    <dbReference type="NCBI Taxonomy" id="7962"/>
    <lineage>
        <taxon>Eukaryota</taxon>
        <taxon>Metazoa</taxon>
        <taxon>Chordata</taxon>
        <taxon>Craniata</taxon>
        <taxon>Vertebrata</taxon>
        <taxon>Euteleostomi</taxon>
        <taxon>Actinopterygii</taxon>
        <taxon>Neopterygii</taxon>
        <taxon>Teleostei</taxon>
        <taxon>Ostariophysi</taxon>
        <taxon>Cypriniformes</taxon>
        <taxon>Cyprinidae</taxon>
        <taxon>Cyprininae</taxon>
        <taxon>Cyprinus</taxon>
    </lineage>
</organism>
<dbReference type="GO" id="GO:0060271">
    <property type="term" value="P:cilium assembly"/>
    <property type="evidence" value="ECO:0007669"/>
    <property type="project" value="UniProtKB-UniRule"/>
</dbReference>
<name>A0A8C2INC9_CYPCA</name>
<dbReference type="PANTHER" id="PTHR19960">
    <property type="entry name" value="TEKTIN"/>
    <property type="match status" value="1"/>
</dbReference>
<evidence type="ECO:0000256" key="5">
    <source>
        <dbReference type="SAM" id="SignalP"/>
    </source>
</evidence>
<dbReference type="GO" id="GO:0005930">
    <property type="term" value="C:axoneme"/>
    <property type="evidence" value="ECO:0007669"/>
    <property type="project" value="UniProtKB-SubCell"/>
</dbReference>
<dbReference type="GO" id="GO:0060294">
    <property type="term" value="P:cilium movement involved in cell motility"/>
    <property type="evidence" value="ECO:0007669"/>
    <property type="project" value="UniProtKB-UniRule"/>
</dbReference>
<keyword evidence="2" id="KW-0963">Cytoplasm</keyword>
<comment type="similarity">
    <text evidence="1 4">Belongs to the tektin family.</text>
</comment>
<evidence type="ECO:0000313" key="7">
    <source>
        <dbReference type="Proteomes" id="UP000694701"/>
    </source>
</evidence>
<keyword evidence="4" id="KW-0966">Cell projection</keyword>
<proteinExistence type="inferred from homology"/>
<keyword evidence="4" id="KW-0282">Flagellum</keyword>
<dbReference type="Proteomes" id="UP000694701">
    <property type="component" value="Unplaced"/>
</dbReference>
<evidence type="ECO:0000256" key="2">
    <source>
        <dbReference type="ARBA" id="ARBA00022490"/>
    </source>
</evidence>
<dbReference type="GO" id="GO:0015630">
    <property type="term" value="C:microtubule cytoskeleton"/>
    <property type="evidence" value="ECO:0007669"/>
    <property type="project" value="UniProtKB-UniRule"/>
</dbReference>
<dbReference type="PANTHER" id="PTHR19960:SF12">
    <property type="entry name" value="TEKTIN-4"/>
    <property type="match status" value="1"/>
</dbReference>
<accession>A0A8C2INC9</accession>
<feature type="signal peptide" evidence="5">
    <location>
        <begin position="1"/>
        <end position="25"/>
    </location>
</feature>
<dbReference type="AlphaFoldDB" id="A0A8C2INC9"/>
<protein>
    <recommendedName>
        <fullName evidence="4">Tektin</fullName>
    </recommendedName>
</protein>
<keyword evidence="4" id="KW-0969">Cilium</keyword>
<dbReference type="InterPro" id="IPR048256">
    <property type="entry name" value="Tektin-like"/>
</dbReference>
<dbReference type="Ensembl" id="ENSCCRT00020089423.1">
    <property type="protein sequence ID" value="ENSCCRP00020081673.1"/>
    <property type="gene ID" value="ENSCCRG00020037760.1"/>
</dbReference>
<keyword evidence="5" id="KW-0732">Signal</keyword>
<dbReference type="Pfam" id="PF03148">
    <property type="entry name" value="Tektin"/>
    <property type="match status" value="1"/>
</dbReference>
<evidence type="ECO:0000256" key="1">
    <source>
        <dbReference type="ARBA" id="ARBA00007209"/>
    </source>
</evidence>
<sequence length="90" mass="10224">MSSFSANFYFWVTFSFNMSVLLGEASELNSTVSALQQQLYEACKSLSDLEESRLFLEKDISCKTNSLLIDREKCMTHHTCYPSVTVLSGY</sequence>
<keyword evidence="3" id="KW-0175">Coiled coil</keyword>
<feature type="chain" id="PRO_5034356488" description="Tektin" evidence="5">
    <location>
        <begin position="26"/>
        <end position="90"/>
    </location>
</feature>
<evidence type="ECO:0000256" key="4">
    <source>
        <dbReference type="RuleBase" id="RU367040"/>
    </source>
</evidence>
<dbReference type="GO" id="GO:0005634">
    <property type="term" value="C:nucleus"/>
    <property type="evidence" value="ECO:0007669"/>
    <property type="project" value="TreeGrafter"/>
</dbReference>
<evidence type="ECO:0000313" key="6">
    <source>
        <dbReference type="Ensembl" id="ENSCCRP00020081673.1"/>
    </source>
</evidence>
<dbReference type="GO" id="GO:0036126">
    <property type="term" value="C:sperm flagellum"/>
    <property type="evidence" value="ECO:0007669"/>
    <property type="project" value="TreeGrafter"/>
</dbReference>
<evidence type="ECO:0000256" key="3">
    <source>
        <dbReference type="ARBA" id="ARBA00023054"/>
    </source>
</evidence>
<comment type="subcellular location">
    <subcellularLocation>
        <location evidence="4">Cytoplasm</location>
        <location evidence="4">Cytoskeleton</location>
        <location evidence="4">Cilium axoneme</location>
    </subcellularLocation>
</comment>